<dbReference type="Gene3D" id="1.20.142.10">
    <property type="entry name" value="Poly(ADP-ribose) polymerase, regulatory domain"/>
    <property type="match status" value="1"/>
</dbReference>
<gene>
    <name evidence="9" type="primary">PARP2</name>
    <name evidence="9" type="ORF">XENOCAPTIV_019455</name>
</gene>
<evidence type="ECO:0000256" key="1">
    <source>
        <dbReference type="ARBA" id="ARBA00012020"/>
    </source>
</evidence>
<evidence type="ECO:0000313" key="10">
    <source>
        <dbReference type="Proteomes" id="UP001434883"/>
    </source>
</evidence>
<evidence type="ECO:0000256" key="6">
    <source>
        <dbReference type="ARBA" id="ARBA00023204"/>
    </source>
</evidence>
<evidence type="ECO:0000256" key="7">
    <source>
        <dbReference type="ARBA" id="ARBA00033987"/>
    </source>
</evidence>
<dbReference type="PANTHER" id="PTHR10459">
    <property type="entry name" value="DNA LIGASE"/>
    <property type="match status" value="1"/>
</dbReference>
<dbReference type="InterPro" id="IPR036616">
    <property type="entry name" value="Poly(ADP-ribose)pol_reg_dom_sf"/>
</dbReference>
<dbReference type="PROSITE" id="PS51060">
    <property type="entry name" value="PARP_ALPHA_HD"/>
    <property type="match status" value="1"/>
</dbReference>
<name>A0ABV0QAN5_9TELE</name>
<reference evidence="9 10" key="1">
    <citation type="submission" date="2021-06" db="EMBL/GenBank/DDBJ databases">
        <authorList>
            <person name="Palmer J.M."/>
        </authorList>
    </citation>
    <scope>NUCLEOTIDE SEQUENCE [LARGE SCALE GENOMIC DNA]</scope>
    <source>
        <strain evidence="9 10">XC_2019</strain>
        <tissue evidence="9">Muscle</tissue>
    </source>
</reference>
<evidence type="ECO:0000256" key="4">
    <source>
        <dbReference type="ARBA" id="ARBA00022763"/>
    </source>
</evidence>
<dbReference type="Pfam" id="PF02877">
    <property type="entry name" value="PARP_reg"/>
    <property type="match status" value="1"/>
</dbReference>
<dbReference type="EMBL" id="JAHRIN010004125">
    <property type="protein sequence ID" value="MEQ2192901.1"/>
    <property type="molecule type" value="Genomic_DNA"/>
</dbReference>
<dbReference type="InterPro" id="IPR004102">
    <property type="entry name" value="Poly(ADP-ribose)pol_reg_dom"/>
</dbReference>
<keyword evidence="5" id="KW-0520">NAD</keyword>
<keyword evidence="6" id="KW-0234">DNA repair</keyword>
<protein>
    <recommendedName>
        <fullName evidence="1">NAD(+) ADP-ribosyltransferase</fullName>
        <ecNumber evidence="1">2.4.2.30</ecNumber>
    </recommendedName>
</protein>
<sequence>EENTTTVDTAPKKQLSKLDAKVQSLLELICDLKAMEECVLEMKFDTKKAPLGKLTSEQIRAGYAALKRIESCLKKKGSRRDLLEACNQFYTRIPHDFG</sequence>
<accession>A0ABV0QAN5</accession>
<evidence type="ECO:0000259" key="8">
    <source>
        <dbReference type="PROSITE" id="PS51060"/>
    </source>
</evidence>
<dbReference type="InterPro" id="IPR050800">
    <property type="entry name" value="ARTD/PARP"/>
</dbReference>
<keyword evidence="2" id="KW-0328">Glycosyltransferase</keyword>
<comment type="caution">
    <text evidence="9">The sequence shown here is derived from an EMBL/GenBank/DDBJ whole genome shotgun (WGS) entry which is preliminary data.</text>
</comment>
<evidence type="ECO:0000256" key="5">
    <source>
        <dbReference type="ARBA" id="ARBA00023027"/>
    </source>
</evidence>
<evidence type="ECO:0000256" key="2">
    <source>
        <dbReference type="ARBA" id="ARBA00022676"/>
    </source>
</evidence>
<dbReference type="SUPFAM" id="SSF47587">
    <property type="entry name" value="Domain of poly(ADP-ribose) polymerase"/>
    <property type="match status" value="1"/>
</dbReference>
<comment type="catalytic activity">
    <reaction evidence="7">
        <text>NAD(+) + (ADP-D-ribosyl)n-acceptor = nicotinamide + (ADP-D-ribosyl)n+1-acceptor + H(+).</text>
        <dbReference type="EC" id="2.4.2.30"/>
    </reaction>
</comment>
<keyword evidence="10" id="KW-1185">Reference proteome</keyword>
<proteinExistence type="predicted"/>
<feature type="domain" description="PARP alpha-helical" evidence="8">
    <location>
        <begin position="15"/>
        <end position="98"/>
    </location>
</feature>
<organism evidence="9 10">
    <name type="scientific">Xenoophorus captivus</name>
    <dbReference type="NCBI Taxonomy" id="1517983"/>
    <lineage>
        <taxon>Eukaryota</taxon>
        <taxon>Metazoa</taxon>
        <taxon>Chordata</taxon>
        <taxon>Craniata</taxon>
        <taxon>Vertebrata</taxon>
        <taxon>Euteleostomi</taxon>
        <taxon>Actinopterygii</taxon>
        <taxon>Neopterygii</taxon>
        <taxon>Teleostei</taxon>
        <taxon>Neoteleostei</taxon>
        <taxon>Acanthomorphata</taxon>
        <taxon>Ovalentaria</taxon>
        <taxon>Atherinomorphae</taxon>
        <taxon>Cyprinodontiformes</taxon>
        <taxon>Goodeidae</taxon>
        <taxon>Xenoophorus</taxon>
    </lineage>
</organism>
<evidence type="ECO:0000313" key="9">
    <source>
        <dbReference type="EMBL" id="MEQ2192901.1"/>
    </source>
</evidence>
<dbReference type="PANTHER" id="PTHR10459:SF60">
    <property type="entry name" value="POLY [ADP-RIBOSE] POLYMERASE 2"/>
    <property type="match status" value="1"/>
</dbReference>
<dbReference type="EC" id="2.4.2.30" evidence="1"/>
<keyword evidence="4" id="KW-0227">DNA damage</keyword>
<feature type="non-terminal residue" evidence="9">
    <location>
        <position position="1"/>
    </location>
</feature>
<dbReference type="Proteomes" id="UP001434883">
    <property type="component" value="Unassembled WGS sequence"/>
</dbReference>
<evidence type="ECO:0000256" key="3">
    <source>
        <dbReference type="ARBA" id="ARBA00022679"/>
    </source>
</evidence>
<keyword evidence="3" id="KW-0808">Transferase</keyword>